<feature type="domain" description="Rieske" evidence="11">
    <location>
        <begin position="52"/>
        <end position="157"/>
    </location>
</feature>
<dbReference type="InterPro" id="IPR036922">
    <property type="entry name" value="Rieske_2Fe-2S_sf"/>
</dbReference>
<dbReference type="InterPro" id="IPR006311">
    <property type="entry name" value="TAT_signal"/>
</dbReference>
<dbReference type="Gene3D" id="2.102.10.10">
    <property type="entry name" value="Rieske [2Fe-2S] iron-sulphur domain"/>
    <property type="match status" value="1"/>
</dbReference>
<keyword evidence="4" id="KW-0479">Metal-binding</keyword>
<dbReference type="PROSITE" id="PS51318">
    <property type="entry name" value="TAT"/>
    <property type="match status" value="1"/>
</dbReference>
<evidence type="ECO:0000256" key="10">
    <source>
        <dbReference type="SAM" id="SignalP"/>
    </source>
</evidence>
<evidence type="ECO:0000256" key="9">
    <source>
        <dbReference type="ARBA" id="ARBA00034078"/>
    </source>
</evidence>
<evidence type="ECO:0000256" key="7">
    <source>
        <dbReference type="ARBA" id="ARBA00023157"/>
    </source>
</evidence>
<reference evidence="12 13" key="1">
    <citation type="submission" date="2020-04" db="EMBL/GenBank/DDBJ databases">
        <title>Paeniglutamicibacter sp. ANT13_2, a novel actinomycete isolated from sediment in Antarctica.</title>
        <authorList>
            <person name="Sakdapetsiri C."/>
            <person name="Pinyakong O."/>
        </authorList>
    </citation>
    <scope>NUCLEOTIDE SEQUENCE [LARGE SCALE GENOMIC DNA]</scope>
    <source>
        <strain evidence="12 13">ANT13_2</strain>
    </source>
</reference>
<keyword evidence="6" id="KW-0411">Iron-sulfur</keyword>
<keyword evidence="7" id="KW-1015">Disulfide bond</keyword>
<feature type="chain" id="PRO_5046836123" description="Cytochrome bc1 complex Rieske iron-sulfur subunit" evidence="10">
    <location>
        <begin position="28"/>
        <end position="159"/>
    </location>
</feature>
<dbReference type="SUPFAM" id="SSF50022">
    <property type="entry name" value="ISP domain"/>
    <property type="match status" value="1"/>
</dbReference>
<evidence type="ECO:0000256" key="5">
    <source>
        <dbReference type="ARBA" id="ARBA00023004"/>
    </source>
</evidence>
<evidence type="ECO:0000256" key="6">
    <source>
        <dbReference type="ARBA" id="ARBA00023014"/>
    </source>
</evidence>
<comment type="function">
    <text evidence="1">Iron-sulfur subunit of the cytochrome bc1 complex, an essential component of the respiratory electron transport chain required for ATP synthesis. The bc1 complex catalyzes the oxidation of menaquinol and the reduction of cytochrome c in the respiratory chain. The bc1 complex operates through a Q-cycle mechanism that couples electron transfer to generation of the proton gradient that drives ATP synthesis.</text>
</comment>
<evidence type="ECO:0000313" key="12">
    <source>
        <dbReference type="EMBL" id="NKG22416.1"/>
    </source>
</evidence>
<name>A0ABX1G833_9MICC</name>
<keyword evidence="10" id="KW-0732">Signal</keyword>
<dbReference type="EMBL" id="JAAWVT010000011">
    <property type="protein sequence ID" value="NKG22416.1"/>
    <property type="molecule type" value="Genomic_DNA"/>
</dbReference>
<dbReference type="InterPro" id="IPR017941">
    <property type="entry name" value="Rieske_2Fe-2S"/>
</dbReference>
<dbReference type="Pfam" id="PF00355">
    <property type="entry name" value="Rieske"/>
    <property type="match status" value="1"/>
</dbReference>
<evidence type="ECO:0000313" key="13">
    <source>
        <dbReference type="Proteomes" id="UP000746595"/>
    </source>
</evidence>
<dbReference type="PANTHER" id="PTHR10134">
    <property type="entry name" value="CYTOCHROME B-C1 COMPLEX SUBUNIT RIESKE, MITOCHONDRIAL"/>
    <property type="match status" value="1"/>
</dbReference>
<evidence type="ECO:0000259" key="11">
    <source>
        <dbReference type="PROSITE" id="PS51296"/>
    </source>
</evidence>
<evidence type="ECO:0000256" key="1">
    <source>
        <dbReference type="ARBA" id="ARBA00002494"/>
    </source>
</evidence>
<dbReference type="Proteomes" id="UP000746595">
    <property type="component" value="Unassembled WGS sequence"/>
</dbReference>
<dbReference type="PRINTS" id="PR00162">
    <property type="entry name" value="RIESKE"/>
</dbReference>
<comment type="caution">
    <text evidence="12">The sequence shown here is derived from an EMBL/GenBank/DDBJ whole genome shotgun (WGS) entry which is preliminary data.</text>
</comment>
<dbReference type="InterPro" id="IPR014349">
    <property type="entry name" value="Rieske_Fe-S_prot"/>
</dbReference>
<protein>
    <recommendedName>
        <fullName evidence="2">Cytochrome bc1 complex Rieske iron-sulfur subunit</fullName>
    </recommendedName>
    <alternativeName>
        <fullName evidence="8">Cytochrome bc1 reductase complex subunit QcrA</fullName>
    </alternativeName>
</protein>
<proteinExistence type="predicted"/>
<dbReference type="InterPro" id="IPR005805">
    <property type="entry name" value="Rieske_Fe-S_prot_C"/>
</dbReference>
<keyword evidence="5" id="KW-0408">Iron</keyword>
<organism evidence="12 13">
    <name type="scientific">Paeniglutamicibacter terrestris</name>
    <dbReference type="NCBI Taxonomy" id="2723403"/>
    <lineage>
        <taxon>Bacteria</taxon>
        <taxon>Bacillati</taxon>
        <taxon>Actinomycetota</taxon>
        <taxon>Actinomycetes</taxon>
        <taxon>Micrococcales</taxon>
        <taxon>Micrococcaceae</taxon>
        <taxon>Paeniglutamicibacter</taxon>
    </lineage>
</organism>
<feature type="signal peptide" evidence="10">
    <location>
        <begin position="1"/>
        <end position="27"/>
    </location>
</feature>
<keyword evidence="13" id="KW-1185">Reference proteome</keyword>
<accession>A0ABX1G833</accession>
<keyword evidence="3" id="KW-0001">2Fe-2S</keyword>
<evidence type="ECO:0000256" key="8">
    <source>
        <dbReference type="ARBA" id="ARBA00029586"/>
    </source>
</evidence>
<evidence type="ECO:0000256" key="4">
    <source>
        <dbReference type="ARBA" id="ARBA00022723"/>
    </source>
</evidence>
<sequence length="159" mass="15680">MSSFSSPSTRRAFVGGTVAAGATLALAACGDGSSAAPNNTPSAPPVPVGEGVVVATAAELPVGTRLAVSAIATQGDTAGKESGYLLFRPSEKSVLAYTAICTHQGCAVGTKAPSGEGFYCACHGSAFDATDGKVTAGPAKGALERFAAEIQGKNVLIFI</sequence>
<evidence type="ECO:0000256" key="2">
    <source>
        <dbReference type="ARBA" id="ARBA00015816"/>
    </source>
</evidence>
<evidence type="ECO:0000256" key="3">
    <source>
        <dbReference type="ARBA" id="ARBA00022714"/>
    </source>
</evidence>
<dbReference type="PROSITE" id="PS51296">
    <property type="entry name" value="RIESKE"/>
    <property type="match status" value="1"/>
</dbReference>
<gene>
    <name evidence="12" type="ORF">HED64_17095</name>
</gene>
<dbReference type="RefSeq" id="WP_168153195.1">
    <property type="nucleotide sequence ID" value="NZ_JAAWVT010000011.1"/>
</dbReference>
<comment type="cofactor">
    <cofactor evidence="9">
        <name>[2Fe-2S] cluster</name>
        <dbReference type="ChEBI" id="CHEBI:190135"/>
    </cofactor>
</comment>
<dbReference type="CDD" id="cd03467">
    <property type="entry name" value="Rieske"/>
    <property type="match status" value="1"/>
</dbReference>